<dbReference type="PANTHER" id="PTHR33204:SF18">
    <property type="entry name" value="TRANSCRIPTIONAL REGULATORY PROTEIN"/>
    <property type="match status" value="1"/>
</dbReference>
<keyword evidence="3" id="KW-0804">Transcription</keyword>
<dbReference type="PANTHER" id="PTHR33204">
    <property type="entry name" value="TRANSCRIPTIONAL REGULATOR, MARR FAMILY"/>
    <property type="match status" value="1"/>
</dbReference>
<name>A0A1H0G6A6_9PSEU</name>
<keyword evidence="6" id="KW-1185">Reference proteome</keyword>
<sequence length="128" mass="14616">MIRDVYLKMCPCRDLLDMVASKWTALVIGDLEDGPKRFGELKRRLEGISQKMLTQTLRTLERDGLVTRTVYPSVPLRVEYELTELGRSVTEPLAALRLWAQRNYESVAEARETFDSSEPVGLEPATTR</sequence>
<feature type="domain" description="HTH hxlR-type" evidence="4">
    <location>
        <begin position="10"/>
        <end position="108"/>
    </location>
</feature>
<proteinExistence type="predicted"/>
<organism evidence="5 6">
    <name type="scientific">Lentzea jiangxiensis</name>
    <dbReference type="NCBI Taxonomy" id="641025"/>
    <lineage>
        <taxon>Bacteria</taxon>
        <taxon>Bacillati</taxon>
        <taxon>Actinomycetota</taxon>
        <taxon>Actinomycetes</taxon>
        <taxon>Pseudonocardiales</taxon>
        <taxon>Pseudonocardiaceae</taxon>
        <taxon>Lentzea</taxon>
    </lineage>
</organism>
<dbReference type="SUPFAM" id="SSF46785">
    <property type="entry name" value="Winged helix' DNA-binding domain"/>
    <property type="match status" value="1"/>
</dbReference>
<evidence type="ECO:0000313" key="6">
    <source>
        <dbReference type="Proteomes" id="UP000199691"/>
    </source>
</evidence>
<dbReference type="EMBL" id="FNIX01000001">
    <property type="protein sequence ID" value="SDO02435.1"/>
    <property type="molecule type" value="Genomic_DNA"/>
</dbReference>
<evidence type="ECO:0000259" key="4">
    <source>
        <dbReference type="PROSITE" id="PS51118"/>
    </source>
</evidence>
<evidence type="ECO:0000256" key="1">
    <source>
        <dbReference type="ARBA" id="ARBA00023015"/>
    </source>
</evidence>
<evidence type="ECO:0000313" key="5">
    <source>
        <dbReference type="EMBL" id="SDO02435.1"/>
    </source>
</evidence>
<reference evidence="6" key="1">
    <citation type="submission" date="2016-10" db="EMBL/GenBank/DDBJ databases">
        <authorList>
            <person name="Varghese N."/>
            <person name="Submissions S."/>
        </authorList>
    </citation>
    <scope>NUCLEOTIDE SEQUENCE [LARGE SCALE GENOMIC DNA]</scope>
    <source>
        <strain evidence="6">CGMCC 4.6609</strain>
    </source>
</reference>
<dbReference type="InterPro" id="IPR002577">
    <property type="entry name" value="HTH_HxlR"/>
</dbReference>
<dbReference type="GO" id="GO:0003677">
    <property type="term" value="F:DNA binding"/>
    <property type="evidence" value="ECO:0007669"/>
    <property type="project" value="UniProtKB-KW"/>
</dbReference>
<keyword evidence="2 5" id="KW-0238">DNA-binding</keyword>
<dbReference type="Pfam" id="PF01638">
    <property type="entry name" value="HxlR"/>
    <property type="match status" value="1"/>
</dbReference>
<protein>
    <submittedName>
        <fullName evidence="5">DNA-binding transcriptional regulator, HxlR family</fullName>
    </submittedName>
</protein>
<dbReference type="InterPro" id="IPR036390">
    <property type="entry name" value="WH_DNA-bd_sf"/>
</dbReference>
<dbReference type="Gene3D" id="1.10.10.10">
    <property type="entry name" value="Winged helix-like DNA-binding domain superfamily/Winged helix DNA-binding domain"/>
    <property type="match status" value="1"/>
</dbReference>
<dbReference type="PROSITE" id="PS51118">
    <property type="entry name" value="HTH_HXLR"/>
    <property type="match status" value="1"/>
</dbReference>
<keyword evidence="1" id="KW-0805">Transcription regulation</keyword>
<gene>
    <name evidence="5" type="ORF">SAMN05421507_1011088</name>
</gene>
<dbReference type="AlphaFoldDB" id="A0A1H0G6A6"/>
<dbReference type="STRING" id="641025.SAMN05421507_1011088"/>
<accession>A0A1H0G6A6</accession>
<dbReference type="Proteomes" id="UP000199691">
    <property type="component" value="Unassembled WGS sequence"/>
</dbReference>
<evidence type="ECO:0000256" key="2">
    <source>
        <dbReference type="ARBA" id="ARBA00023125"/>
    </source>
</evidence>
<evidence type="ECO:0000256" key="3">
    <source>
        <dbReference type="ARBA" id="ARBA00023163"/>
    </source>
</evidence>
<dbReference type="InterPro" id="IPR036388">
    <property type="entry name" value="WH-like_DNA-bd_sf"/>
</dbReference>